<comment type="caution">
    <text evidence="1">The sequence shown here is derived from an EMBL/GenBank/DDBJ whole genome shotgun (WGS) entry which is preliminary data.</text>
</comment>
<keyword evidence="2" id="KW-1185">Reference proteome</keyword>
<dbReference type="EMBL" id="AJSX01000034">
    <property type="protein sequence ID" value="EIJ68801.1"/>
    <property type="molecule type" value="Genomic_DNA"/>
</dbReference>
<evidence type="ECO:0000313" key="2">
    <source>
        <dbReference type="Proteomes" id="UP000006457"/>
    </source>
</evidence>
<name>I3DAQ8_9PAST</name>
<dbReference type="RefSeq" id="WP_005761036.1">
    <property type="nucleotide sequence ID" value="NZ_AJSX01000034.1"/>
</dbReference>
<protein>
    <submittedName>
        <fullName evidence="1">PF11342 family protein</fullName>
    </submittedName>
</protein>
<dbReference type="Proteomes" id="UP000006457">
    <property type="component" value="Unassembled WGS sequence"/>
</dbReference>
<dbReference type="Pfam" id="PF11342">
    <property type="entry name" value="DUF3144"/>
    <property type="match status" value="1"/>
</dbReference>
<evidence type="ECO:0000313" key="1">
    <source>
        <dbReference type="EMBL" id="EIJ68801.1"/>
    </source>
</evidence>
<dbReference type="InterPro" id="IPR021490">
    <property type="entry name" value="DUF3144"/>
</dbReference>
<reference evidence="1 2" key="1">
    <citation type="submission" date="2012-03" db="EMBL/GenBank/DDBJ databases">
        <authorList>
            <person name="Harkins D.M."/>
            <person name="Madupu R."/>
            <person name="Durkin A.S."/>
            <person name="Torralba M."/>
            <person name="Methe B."/>
            <person name="Sutton G.G."/>
            <person name="Nelson K.E."/>
        </authorList>
    </citation>
    <scope>NUCLEOTIDE SEQUENCE [LARGE SCALE GENOMIC DNA]</scope>
    <source>
        <strain evidence="1 2">CCUG 2042</strain>
    </source>
</reference>
<sequence length="99" mass="11593">MSNQAKNIDEQFYTRANNFINLANELLETTDKDRVSASMMFGCARFNAFIATMKAEYKGQLIDSKEDIISYFVEEYKNMLTANLEEYIENFDNYVKNKN</sequence>
<accession>I3DAQ8</accession>
<dbReference type="PATRIC" id="fig|1095749.3.peg.1457"/>
<dbReference type="AlphaFoldDB" id="I3DAQ8"/>
<organism evidence="1 2">
    <name type="scientific">Pasteurella bettyae CCUG 2042</name>
    <dbReference type="NCBI Taxonomy" id="1095749"/>
    <lineage>
        <taxon>Bacteria</taxon>
        <taxon>Pseudomonadati</taxon>
        <taxon>Pseudomonadota</taxon>
        <taxon>Gammaproteobacteria</taxon>
        <taxon>Pasteurellales</taxon>
        <taxon>Pasteurellaceae</taxon>
        <taxon>Pasteurella</taxon>
    </lineage>
</organism>
<dbReference type="Gene3D" id="1.10.287.3020">
    <property type="match status" value="1"/>
</dbReference>
<dbReference type="OrthoDB" id="5344355at2"/>
<proteinExistence type="predicted"/>
<dbReference type="eggNOG" id="ENOG5032ZQ3">
    <property type="taxonomic scope" value="Bacteria"/>
</dbReference>
<gene>
    <name evidence="1" type="ORF">HMPREF1052_1353</name>
</gene>